<evidence type="ECO:0000313" key="1">
    <source>
        <dbReference type="EMBL" id="JAH62596.1"/>
    </source>
</evidence>
<sequence length="26" mass="2748">MPVTFGLVKCPVTLQSAISNTISLID</sequence>
<dbReference type="AlphaFoldDB" id="A0A0E9U9T4"/>
<proteinExistence type="predicted"/>
<name>A0A0E9U9T4_ANGAN</name>
<reference evidence="1" key="2">
    <citation type="journal article" date="2015" name="Fish Shellfish Immunol.">
        <title>Early steps in the European eel (Anguilla anguilla)-Vibrio vulnificus interaction in the gills: Role of the RtxA13 toxin.</title>
        <authorList>
            <person name="Callol A."/>
            <person name="Pajuelo D."/>
            <person name="Ebbesson L."/>
            <person name="Teles M."/>
            <person name="MacKenzie S."/>
            <person name="Amaro C."/>
        </authorList>
    </citation>
    <scope>NUCLEOTIDE SEQUENCE</scope>
</reference>
<organism evidence="1">
    <name type="scientific">Anguilla anguilla</name>
    <name type="common">European freshwater eel</name>
    <name type="synonym">Muraena anguilla</name>
    <dbReference type="NCBI Taxonomy" id="7936"/>
    <lineage>
        <taxon>Eukaryota</taxon>
        <taxon>Metazoa</taxon>
        <taxon>Chordata</taxon>
        <taxon>Craniata</taxon>
        <taxon>Vertebrata</taxon>
        <taxon>Euteleostomi</taxon>
        <taxon>Actinopterygii</taxon>
        <taxon>Neopterygii</taxon>
        <taxon>Teleostei</taxon>
        <taxon>Anguilliformes</taxon>
        <taxon>Anguillidae</taxon>
        <taxon>Anguilla</taxon>
    </lineage>
</organism>
<dbReference type="EMBL" id="GBXM01045981">
    <property type="protein sequence ID" value="JAH62596.1"/>
    <property type="molecule type" value="Transcribed_RNA"/>
</dbReference>
<protein>
    <submittedName>
        <fullName evidence="1">Uncharacterized protein</fullName>
    </submittedName>
</protein>
<accession>A0A0E9U9T4</accession>
<reference evidence="1" key="1">
    <citation type="submission" date="2014-11" db="EMBL/GenBank/DDBJ databases">
        <authorList>
            <person name="Amaro Gonzalez C."/>
        </authorList>
    </citation>
    <scope>NUCLEOTIDE SEQUENCE</scope>
</reference>